<feature type="transmembrane region" description="Helical" evidence="6">
    <location>
        <begin position="228"/>
        <end position="248"/>
    </location>
</feature>
<feature type="transmembrane region" description="Helical" evidence="6">
    <location>
        <begin position="138"/>
        <end position="169"/>
    </location>
</feature>
<evidence type="ECO:0000256" key="2">
    <source>
        <dbReference type="ARBA" id="ARBA00022692"/>
    </source>
</evidence>
<dbReference type="InterPro" id="IPR049326">
    <property type="entry name" value="Rhodopsin_dom_fungi"/>
</dbReference>
<evidence type="ECO:0000256" key="5">
    <source>
        <dbReference type="ARBA" id="ARBA00038359"/>
    </source>
</evidence>
<name>A0A4R8RK05_COLTR</name>
<evidence type="ECO:0000259" key="7">
    <source>
        <dbReference type="Pfam" id="PF20684"/>
    </source>
</evidence>
<comment type="caution">
    <text evidence="8">The sequence shown here is derived from an EMBL/GenBank/DDBJ whole genome shotgun (WGS) entry which is preliminary data.</text>
</comment>
<dbReference type="PANTHER" id="PTHR33048">
    <property type="entry name" value="PTH11-LIKE INTEGRAL MEMBRANE PROTEIN (AFU_ORTHOLOGUE AFUA_5G11245)"/>
    <property type="match status" value="1"/>
</dbReference>
<keyword evidence="9" id="KW-1185">Reference proteome</keyword>
<protein>
    <recommendedName>
        <fullName evidence="7">Rhodopsin domain-containing protein</fullName>
    </recommendedName>
</protein>
<comment type="subcellular location">
    <subcellularLocation>
        <location evidence="1">Membrane</location>
        <topology evidence="1">Multi-pass membrane protein</topology>
    </subcellularLocation>
</comment>
<sequence length="405" mass="45057">MGSILELLGKSDNLSDPKPALNERSAVLGMTISFLVAAWICGLMRLYVRFFIARCPGWDDLFVVLVMLSSLFLSIATCLCTNYGLGQHFITLGLKGMSQFIKSFYLCNGAYPMATALIKLALLFQYLRMFEPGSKSRLITIVVIAITALWGIAYTFLAFVPCFPVYAFWDLTYQTDARWAFGSHDPVIFARSFESHVGINVALDIIVFAIPLNLFLQHGLRTKSRLGLLALFTMGVLVNVLGIFRLIGITHSRAGTYPTLDPSWYGCVPIVLATVEVNLATICASLPVFWPALQSNLGKIFITKEVEITSEIRRFSGDEEATAELCDFSPQQQQHQQQKQKQKQAVQDASARWYTDTLSLSRGTKIEVESGGHGHRPGEKLFVSEGFKRIADDQESQDNLVRPAT</sequence>
<keyword evidence="4 6" id="KW-0472">Membrane</keyword>
<feature type="transmembrane region" description="Helical" evidence="6">
    <location>
        <begin position="60"/>
        <end position="85"/>
    </location>
</feature>
<organism evidence="8 9">
    <name type="scientific">Colletotrichum trifolii</name>
    <dbReference type="NCBI Taxonomy" id="5466"/>
    <lineage>
        <taxon>Eukaryota</taxon>
        <taxon>Fungi</taxon>
        <taxon>Dikarya</taxon>
        <taxon>Ascomycota</taxon>
        <taxon>Pezizomycotina</taxon>
        <taxon>Sordariomycetes</taxon>
        <taxon>Hypocreomycetidae</taxon>
        <taxon>Glomerellales</taxon>
        <taxon>Glomerellaceae</taxon>
        <taxon>Colletotrichum</taxon>
        <taxon>Colletotrichum orbiculare species complex</taxon>
    </lineage>
</organism>
<dbReference type="Pfam" id="PF20684">
    <property type="entry name" value="Fung_rhodopsin"/>
    <property type="match status" value="1"/>
</dbReference>
<feature type="transmembrane region" description="Helical" evidence="6">
    <location>
        <begin position="268"/>
        <end position="290"/>
    </location>
</feature>
<evidence type="ECO:0000256" key="6">
    <source>
        <dbReference type="SAM" id="Phobius"/>
    </source>
</evidence>
<evidence type="ECO:0000313" key="8">
    <source>
        <dbReference type="EMBL" id="TDZ59739.1"/>
    </source>
</evidence>
<evidence type="ECO:0000256" key="3">
    <source>
        <dbReference type="ARBA" id="ARBA00022989"/>
    </source>
</evidence>
<dbReference type="GO" id="GO:0016020">
    <property type="term" value="C:membrane"/>
    <property type="evidence" value="ECO:0007669"/>
    <property type="project" value="UniProtKB-SubCell"/>
</dbReference>
<comment type="similarity">
    <text evidence="5">Belongs to the SAT4 family.</text>
</comment>
<feature type="domain" description="Rhodopsin" evidence="7">
    <location>
        <begin position="44"/>
        <end position="294"/>
    </location>
</feature>
<proteinExistence type="inferred from homology"/>
<feature type="transmembrane region" description="Helical" evidence="6">
    <location>
        <begin position="197"/>
        <end position="216"/>
    </location>
</feature>
<feature type="transmembrane region" description="Helical" evidence="6">
    <location>
        <begin position="105"/>
        <end position="126"/>
    </location>
</feature>
<keyword evidence="2 6" id="KW-0812">Transmembrane</keyword>
<dbReference type="PANTHER" id="PTHR33048:SF47">
    <property type="entry name" value="INTEGRAL MEMBRANE PROTEIN-RELATED"/>
    <property type="match status" value="1"/>
</dbReference>
<feature type="transmembrane region" description="Helical" evidence="6">
    <location>
        <begin position="26"/>
        <end position="48"/>
    </location>
</feature>
<reference evidence="8 9" key="1">
    <citation type="submission" date="2018-12" db="EMBL/GenBank/DDBJ databases">
        <title>Genome sequence and assembly of Colletotrichum trifolii.</title>
        <authorList>
            <person name="Gan P."/>
            <person name="Shirasu K."/>
        </authorList>
    </citation>
    <scope>NUCLEOTIDE SEQUENCE [LARGE SCALE GENOMIC DNA]</scope>
    <source>
        <strain evidence="8 9">543-2</strain>
    </source>
</reference>
<dbReference type="InterPro" id="IPR052337">
    <property type="entry name" value="SAT4-like"/>
</dbReference>
<evidence type="ECO:0000313" key="9">
    <source>
        <dbReference type="Proteomes" id="UP000295703"/>
    </source>
</evidence>
<dbReference type="EMBL" id="RYZW01000040">
    <property type="protein sequence ID" value="TDZ59739.1"/>
    <property type="molecule type" value="Genomic_DNA"/>
</dbReference>
<accession>A0A4R8RK05</accession>
<dbReference type="Proteomes" id="UP000295703">
    <property type="component" value="Unassembled WGS sequence"/>
</dbReference>
<keyword evidence="3 6" id="KW-1133">Transmembrane helix</keyword>
<gene>
    <name evidence="8" type="ORF">CTRI78_v005035</name>
</gene>
<evidence type="ECO:0000256" key="4">
    <source>
        <dbReference type="ARBA" id="ARBA00023136"/>
    </source>
</evidence>
<evidence type="ECO:0000256" key="1">
    <source>
        <dbReference type="ARBA" id="ARBA00004141"/>
    </source>
</evidence>
<dbReference type="AlphaFoldDB" id="A0A4R8RK05"/>